<keyword evidence="7" id="KW-0732">Signal</keyword>
<evidence type="ECO:0000313" key="9">
    <source>
        <dbReference type="EMBL" id="SMC21359.1"/>
    </source>
</evidence>
<reference evidence="9 10" key="1">
    <citation type="submission" date="2017-04" db="EMBL/GenBank/DDBJ databases">
        <authorList>
            <person name="Afonso C.L."/>
            <person name="Miller P.J."/>
            <person name="Scott M.A."/>
            <person name="Spackman E."/>
            <person name="Goraichik I."/>
            <person name="Dimitrov K.M."/>
            <person name="Suarez D.L."/>
            <person name="Swayne D.E."/>
        </authorList>
    </citation>
    <scope>NUCLEOTIDE SEQUENCE [LARGE SCALE GENOMIC DNA]</scope>
    <source>
        <strain evidence="9 10">DSM 12555</strain>
    </source>
</reference>
<dbReference type="GO" id="GO:0016891">
    <property type="term" value="F:RNA endonuclease activity producing 5'-phosphomonoesters, hydrolytic mechanism"/>
    <property type="evidence" value="ECO:0007669"/>
    <property type="project" value="TreeGrafter"/>
</dbReference>
<name>A0A1W1XBW3_9CLOT</name>
<dbReference type="Proteomes" id="UP000192468">
    <property type="component" value="Unassembled WGS sequence"/>
</dbReference>
<dbReference type="PANTHER" id="PTHR43856">
    <property type="entry name" value="CARDIOLIPIN HYDROLASE"/>
    <property type="match status" value="1"/>
</dbReference>
<dbReference type="PROSITE" id="PS50035">
    <property type="entry name" value="PLD"/>
    <property type="match status" value="1"/>
</dbReference>
<dbReference type="InterPro" id="IPR051406">
    <property type="entry name" value="PLD_domain"/>
</dbReference>
<dbReference type="EC" id="3.1.4.4" evidence="3"/>
<feature type="chain" id="PRO_5038851671" description="phospholipase D" evidence="7">
    <location>
        <begin position="19"/>
        <end position="183"/>
    </location>
</feature>
<evidence type="ECO:0000313" key="10">
    <source>
        <dbReference type="Proteomes" id="UP000192468"/>
    </source>
</evidence>
<dbReference type="InterPro" id="IPR025202">
    <property type="entry name" value="PLD-like_dom"/>
</dbReference>
<dbReference type="Gene3D" id="3.30.870.10">
    <property type="entry name" value="Endonuclease Chain A"/>
    <property type="match status" value="1"/>
</dbReference>
<dbReference type="RefSeq" id="WP_084114759.1">
    <property type="nucleotide sequence ID" value="NZ_FWXH01000003.1"/>
</dbReference>
<evidence type="ECO:0000256" key="2">
    <source>
        <dbReference type="ARBA" id="ARBA00008664"/>
    </source>
</evidence>
<dbReference type="AlphaFoldDB" id="A0A1W1XBW3"/>
<evidence type="ECO:0000256" key="1">
    <source>
        <dbReference type="ARBA" id="ARBA00000798"/>
    </source>
</evidence>
<evidence type="ECO:0000256" key="3">
    <source>
        <dbReference type="ARBA" id="ARBA00012027"/>
    </source>
</evidence>
<keyword evidence="4" id="KW-0378">Hydrolase</keyword>
<dbReference type="SUPFAM" id="SSF56024">
    <property type="entry name" value="Phospholipase D/nuclease"/>
    <property type="match status" value="1"/>
</dbReference>
<dbReference type="GO" id="GO:0006793">
    <property type="term" value="P:phosphorus metabolic process"/>
    <property type="evidence" value="ECO:0007669"/>
    <property type="project" value="UniProtKB-ARBA"/>
</dbReference>
<keyword evidence="6" id="KW-0443">Lipid metabolism</keyword>
<keyword evidence="5" id="KW-0442">Lipid degradation</keyword>
<dbReference type="InterPro" id="IPR001736">
    <property type="entry name" value="PLipase_D/transphosphatidylase"/>
</dbReference>
<comment type="catalytic activity">
    <reaction evidence="1">
        <text>a 1,2-diacyl-sn-glycero-3-phosphocholine + H2O = a 1,2-diacyl-sn-glycero-3-phosphate + choline + H(+)</text>
        <dbReference type="Rhea" id="RHEA:14445"/>
        <dbReference type="ChEBI" id="CHEBI:15354"/>
        <dbReference type="ChEBI" id="CHEBI:15377"/>
        <dbReference type="ChEBI" id="CHEBI:15378"/>
        <dbReference type="ChEBI" id="CHEBI:57643"/>
        <dbReference type="ChEBI" id="CHEBI:58608"/>
        <dbReference type="EC" id="3.1.4.4"/>
    </reaction>
</comment>
<evidence type="ECO:0000259" key="8">
    <source>
        <dbReference type="PROSITE" id="PS50035"/>
    </source>
</evidence>
<dbReference type="STRING" id="1121291.SAMN02745134_01261"/>
<dbReference type="PANTHER" id="PTHR43856:SF1">
    <property type="entry name" value="MITOCHONDRIAL CARDIOLIPIN HYDROLASE"/>
    <property type="match status" value="1"/>
</dbReference>
<feature type="signal peptide" evidence="7">
    <location>
        <begin position="1"/>
        <end position="18"/>
    </location>
</feature>
<comment type="similarity">
    <text evidence="2">Belongs to the phospholipase D family.</text>
</comment>
<protein>
    <recommendedName>
        <fullName evidence="3">phospholipase D</fullName>
        <ecNumber evidence="3">3.1.4.4</ecNumber>
    </recommendedName>
</protein>
<dbReference type="EMBL" id="FWXH01000003">
    <property type="protein sequence ID" value="SMC21359.1"/>
    <property type="molecule type" value="Genomic_DNA"/>
</dbReference>
<gene>
    <name evidence="9" type="ORF">SAMN02745134_01261</name>
</gene>
<sequence length="183" mass="20940">MYKKIIYLLIAMTFVLTACYNSGSKSVYNYDTRIQYYFTKNGDHPEKALVKIINAARSNLDIAIYSVTQKDIAKAIIQAKKRGVKVRIITDRQEANSKSEMGVLQLFRDSEIPVKVNCHQGLMHMKVSIVDKNIVTTGSYNYTEQASTNNDEVLVVINSPNSVNDFETQFENMWNDNDNFQDF</sequence>
<feature type="domain" description="PLD phosphodiesterase" evidence="8">
    <location>
        <begin position="119"/>
        <end position="146"/>
    </location>
</feature>
<dbReference type="PROSITE" id="PS51257">
    <property type="entry name" value="PROKAR_LIPOPROTEIN"/>
    <property type="match status" value="1"/>
</dbReference>
<evidence type="ECO:0000256" key="7">
    <source>
        <dbReference type="SAM" id="SignalP"/>
    </source>
</evidence>
<evidence type="ECO:0000256" key="4">
    <source>
        <dbReference type="ARBA" id="ARBA00022801"/>
    </source>
</evidence>
<dbReference type="GO" id="GO:0004630">
    <property type="term" value="F:phospholipase D activity"/>
    <property type="evidence" value="ECO:0007669"/>
    <property type="project" value="UniProtKB-EC"/>
</dbReference>
<organism evidence="9 10">
    <name type="scientific">Clostridium acidisoli DSM 12555</name>
    <dbReference type="NCBI Taxonomy" id="1121291"/>
    <lineage>
        <taxon>Bacteria</taxon>
        <taxon>Bacillati</taxon>
        <taxon>Bacillota</taxon>
        <taxon>Clostridia</taxon>
        <taxon>Eubacteriales</taxon>
        <taxon>Clostridiaceae</taxon>
        <taxon>Clostridium</taxon>
    </lineage>
</organism>
<proteinExistence type="inferred from homology"/>
<evidence type="ECO:0000256" key="5">
    <source>
        <dbReference type="ARBA" id="ARBA00022963"/>
    </source>
</evidence>
<evidence type="ECO:0000256" key="6">
    <source>
        <dbReference type="ARBA" id="ARBA00023098"/>
    </source>
</evidence>
<dbReference type="Pfam" id="PF13091">
    <property type="entry name" value="PLDc_2"/>
    <property type="match status" value="1"/>
</dbReference>
<dbReference type="OrthoDB" id="281759at2"/>
<dbReference type="GO" id="GO:0016042">
    <property type="term" value="P:lipid catabolic process"/>
    <property type="evidence" value="ECO:0007669"/>
    <property type="project" value="UniProtKB-KW"/>
</dbReference>
<keyword evidence="10" id="KW-1185">Reference proteome</keyword>
<accession>A0A1W1XBW3</accession>